<protein>
    <submittedName>
        <fullName evidence="2">Uncharacterized protein</fullName>
    </submittedName>
</protein>
<evidence type="ECO:0000313" key="3">
    <source>
        <dbReference type="Proteomes" id="UP000245383"/>
    </source>
</evidence>
<feature type="transmembrane region" description="Helical" evidence="1">
    <location>
        <begin position="91"/>
        <end position="108"/>
    </location>
</feature>
<evidence type="ECO:0000256" key="1">
    <source>
        <dbReference type="SAM" id="Phobius"/>
    </source>
</evidence>
<comment type="caution">
    <text evidence="2">The sequence shown here is derived from an EMBL/GenBank/DDBJ whole genome shotgun (WGS) entry which is preliminary data.</text>
</comment>
<sequence length="356" mass="40225">MLKNGLIGFCNYFLDLYLLFAITVQVVGIYHSFQKNLFYGILSTSLPLSVFIAIFKAYLFFFKLYNDFGWLSYRALGANGLMRKSYFNQRALLGVSIVSFCTFFPTTFSNKFCRLSGTVMAINLSTINVGLRQQLNNIHIINRNAVDLEEIYTADKVVNIAQQNSVSKLSYSNLSKEDNHNSNYHSFFKQYQSIYQTSFNFPKMSKIDSNVSVPKTIYSHNVDASTPNVDNVIFSDSVVSKKLSIFQKPLQSNSLINESSDIISSSWLYNPTDDSNSSEYLNSQLTDSFVFQPNVQYSNSSANSLLKSKLDIIHKDNTTTILNNTTVSNTDIEQIKKNSINKIALTDSELLLINGI</sequence>
<dbReference type="AlphaFoldDB" id="A0A2T9Y946"/>
<keyword evidence="1" id="KW-0812">Transmembrane</keyword>
<keyword evidence="3" id="KW-1185">Reference proteome</keyword>
<gene>
    <name evidence="2" type="ORF">BB561_005676</name>
</gene>
<keyword evidence="1" id="KW-1133">Transmembrane helix</keyword>
<reference evidence="2 3" key="1">
    <citation type="journal article" date="2018" name="MBio">
        <title>Comparative Genomics Reveals the Core Gene Toolbox for the Fungus-Insect Symbiosis.</title>
        <authorList>
            <person name="Wang Y."/>
            <person name="Stata M."/>
            <person name="Wang W."/>
            <person name="Stajich J.E."/>
            <person name="White M.M."/>
            <person name="Moncalvo J.M."/>
        </authorList>
    </citation>
    <scope>NUCLEOTIDE SEQUENCE [LARGE SCALE GENOMIC DNA]</scope>
    <source>
        <strain evidence="2 3">SWE-8-4</strain>
    </source>
</reference>
<dbReference type="OrthoDB" id="2448307at2759"/>
<feature type="transmembrane region" description="Helical" evidence="1">
    <location>
        <begin position="12"/>
        <end position="31"/>
    </location>
</feature>
<keyword evidence="1" id="KW-0472">Membrane</keyword>
<dbReference type="Proteomes" id="UP000245383">
    <property type="component" value="Unassembled WGS sequence"/>
</dbReference>
<name>A0A2T9Y946_9FUNG</name>
<feature type="transmembrane region" description="Helical" evidence="1">
    <location>
        <begin position="37"/>
        <end position="61"/>
    </location>
</feature>
<accession>A0A2T9Y946</accession>
<organism evidence="2 3">
    <name type="scientific">Smittium simulii</name>
    <dbReference type="NCBI Taxonomy" id="133385"/>
    <lineage>
        <taxon>Eukaryota</taxon>
        <taxon>Fungi</taxon>
        <taxon>Fungi incertae sedis</taxon>
        <taxon>Zoopagomycota</taxon>
        <taxon>Kickxellomycotina</taxon>
        <taxon>Harpellomycetes</taxon>
        <taxon>Harpellales</taxon>
        <taxon>Legeriomycetaceae</taxon>
        <taxon>Smittium</taxon>
    </lineage>
</organism>
<dbReference type="EMBL" id="MBFR01000355">
    <property type="protein sequence ID" value="PVU88845.1"/>
    <property type="molecule type" value="Genomic_DNA"/>
</dbReference>
<evidence type="ECO:0000313" key="2">
    <source>
        <dbReference type="EMBL" id="PVU88845.1"/>
    </source>
</evidence>
<proteinExistence type="predicted"/>